<feature type="coiled-coil region" evidence="2">
    <location>
        <begin position="35"/>
        <end position="80"/>
    </location>
</feature>
<evidence type="ECO:0000256" key="2">
    <source>
        <dbReference type="SAM" id="Coils"/>
    </source>
</evidence>
<dbReference type="EMBL" id="CP126212">
    <property type="protein sequence ID" value="WIA13982.1"/>
    <property type="molecule type" value="Genomic_DNA"/>
</dbReference>
<organism evidence="4 5">
    <name type="scientific">Tetradesmus obliquus</name>
    <name type="common">Green alga</name>
    <name type="synonym">Acutodesmus obliquus</name>
    <dbReference type="NCBI Taxonomy" id="3088"/>
    <lineage>
        <taxon>Eukaryota</taxon>
        <taxon>Viridiplantae</taxon>
        <taxon>Chlorophyta</taxon>
        <taxon>core chlorophytes</taxon>
        <taxon>Chlorophyceae</taxon>
        <taxon>CS clade</taxon>
        <taxon>Sphaeropleales</taxon>
        <taxon>Scenedesmaceae</taxon>
        <taxon>Tetradesmus</taxon>
    </lineage>
</organism>
<dbReference type="Gene3D" id="3.30.200.20">
    <property type="entry name" value="Phosphorylase Kinase, domain 1"/>
    <property type="match status" value="1"/>
</dbReference>
<feature type="region of interest" description="Disordered" evidence="3">
    <location>
        <begin position="678"/>
        <end position="720"/>
    </location>
</feature>
<dbReference type="PANTHER" id="PTHR22603:SF93">
    <property type="entry name" value="RE24176P"/>
    <property type="match status" value="1"/>
</dbReference>
<sequence>MAVSCEPHAATLILNQLKQEVAELKVACKLASQPNSSSAQSLQSLEREAQLARKQYDGLLEQRRKQAAELERIFAEWQQLEAGTAAQVQDSPAQRRAQQLQAQLADASAHLAEALYTQQQYTDVVQQLKQGHADFERQLEQLRSQLAGQQQLIAKTKAHLLQCTSSPVMEEGHMAAPPATASDTFVDVPLLVDRPKAALLGVLKLLEGWESATEENITVEQFSGAMTNLVYRCGLQEGGKETQLVLMRVHASASDLFDRAAEVATFQSVSAAGLGPRLLLLFGNGRVEQFLAQHVTLAAADLHEPAVSEAIAHTVANFHSRMSEALAGDEHHQGPVQLWGRLQAWQRLAQEHCSGEELQQMGMAGLEDEIMQLQQALCAAHPCWPSASFTSSDGLVRGHSIDSLPSEVTDFSGIALAGSSPTPSVASLPAKMHESGSATSLNLRGRSPANMQLPDGSLVLPGMKARPRGQSPERGKRPDSFPNALGAPPGLDALRMQHAGGGGSIAAEDRTASAASIGSQASLGAAAVAAAGLQPPSAAAVLRHSSSAGELFVSAGIPGAAGAGAAAAAAEAQGRVHRRGRISTSGLDTSESAEDSEDADAILPQPTHISAGSPTAAVAAAAEDVPGSRNRASAAAAAAVERWPVLEGRSEVSQDAAAAAAKGASYYRRLRRERRQPAAGIEFPTFRGSDVDSSSGSSSDYGSSSDSEAAAAATATDAPAEADASQPALLTLIDYEYSGFNPVAFDIANHWCEWAADYHTQEPHVLDFDKVPDEQQRRAFVEAYLRALLEGLGITIAEGQAALGHASASVRFVGGLGGDAALGGGLRLGMRGAGGSSVGGSIQDDLDDRESVGDGTSLWSMMSSRGGSVLSMLVDTDAATYADSTAWETCSETASQCSSKGGGWQQQQQHLAAEAVKSPSAASATAAAGAAAAELRSVWSWLELHQPDRRLLANTRQLDVACFSRLVSSLMAASGAYMACSHLLWALWGVIQSKISDVDFDFEGYGQQRWQQYLLTRPAGLQRR</sequence>
<evidence type="ECO:0000313" key="4">
    <source>
        <dbReference type="EMBL" id="WIA13982.1"/>
    </source>
</evidence>
<evidence type="ECO:0000313" key="5">
    <source>
        <dbReference type="Proteomes" id="UP001244341"/>
    </source>
</evidence>
<dbReference type="InterPro" id="IPR011009">
    <property type="entry name" value="Kinase-like_dom_sf"/>
</dbReference>
<comment type="similarity">
    <text evidence="1">Belongs to the choline/ethanolamine kinase family.</text>
</comment>
<name>A0ABY8U0G5_TETOB</name>
<dbReference type="Proteomes" id="UP001244341">
    <property type="component" value="Chromosome 5b"/>
</dbReference>
<dbReference type="SUPFAM" id="SSF56112">
    <property type="entry name" value="Protein kinase-like (PK-like)"/>
    <property type="match status" value="3"/>
</dbReference>
<dbReference type="PANTHER" id="PTHR22603">
    <property type="entry name" value="CHOLINE/ETHANOALAMINE KINASE"/>
    <property type="match status" value="1"/>
</dbReference>
<reference evidence="4 5" key="1">
    <citation type="submission" date="2023-05" db="EMBL/GenBank/DDBJ databases">
        <title>A 100% complete, gapless, phased diploid assembly of the Scenedesmus obliquus UTEX 3031 genome.</title>
        <authorList>
            <person name="Biondi T.C."/>
            <person name="Hanschen E.R."/>
            <person name="Kwon T."/>
            <person name="Eng W."/>
            <person name="Kruse C.P.S."/>
            <person name="Koehler S.I."/>
            <person name="Kunde Y."/>
            <person name="Gleasner C.D."/>
            <person name="You Mak K.T."/>
            <person name="Polle J."/>
            <person name="Hovde B.T."/>
            <person name="Starkenburg S.R."/>
        </authorList>
    </citation>
    <scope>NUCLEOTIDE SEQUENCE [LARGE SCALE GENOMIC DNA]</scope>
    <source>
        <strain evidence="4 5">DOE0152z</strain>
    </source>
</reference>
<feature type="region of interest" description="Disordered" evidence="3">
    <location>
        <begin position="574"/>
        <end position="598"/>
    </location>
</feature>
<proteinExistence type="inferred from homology"/>
<keyword evidence="2" id="KW-0175">Coiled coil</keyword>
<accession>A0ABY8U0G5</accession>
<feature type="region of interest" description="Disordered" evidence="3">
    <location>
        <begin position="438"/>
        <end position="491"/>
    </location>
</feature>
<evidence type="ECO:0000256" key="3">
    <source>
        <dbReference type="SAM" id="MobiDB-lite"/>
    </source>
</evidence>
<dbReference type="Pfam" id="PF01633">
    <property type="entry name" value="Choline_kinase"/>
    <property type="match status" value="3"/>
</dbReference>
<feature type="compositionally biased region" description="Low complexity" evidence="3">
    <location>
        <begin position="691"/>
        <end position="720"/>
    </location>
</feature>
<feature type="coiled-coil region" evidence="2">
    <location>
        <begin position="125"/>
        <end position="159"/>
    </location>
</feature>
<protein>
    <recommendedName>
        <fullName evidence="6">Choline kinase N-terminal domain-containing protein</fullName>
    </recommendedName>
</protein>
<keyword evidence="5" id="KW-1185">Reference proteome</keyword>
<dbReference type="Gene3D" id="3.90.1200.10">
    <property type="match status" value="1"/>
</dbReference>
<evidence type="ECO:0000256" key="1">
    <source>
        <dbReference type="ARBA" id="ARBA00038211"/>
    </source>
</evidence>
<gene>
    <name evidence="4" type="ORF">OEZ85_002545</name>
</gene>
<evidence type="ECO:0008006" key="6">
    <source>
        <dbReference type="Google" id="ProtNLM"/>
    </source>
</evidence>